<reference evidence="2" key="1">
    <citation type="submission" date="2015-11" db="EMBL/GenBank/DDBJ databases">
        <title>De novo transcriptome assembly of four potential Pierce s Disease insect vectors from Arizona vineyards.</title>
        <authorList>
            <person name="Tassone E.E."/>
        </authorList>
    </citation>
    <scope>NUCLEOTIDE SEQUENCE</scope>
</reference>
<protein>
    <submittedName>
        <fullName evidence="2">Uncharacterized protein</fullName>
    </submittedName>
</protein>
<organism evidence="2">
    <name type="scientific">Homalodisca liturata</name>
    <dbReference type="NCBI Taxonomy" id="320908"/>
    <lineage>
        <taxon>Eukaryota</taxon>
        <taxon>Metazoa</taxon>
        <taxon>Ecdysozoa</taxon>
        <taxon>Arthropoda</taxon>
        <taxon>Hexapoda</taxon>
        <taxon>Insecta</taxon>
        <taxon>Pterygota</taxon>
        <taxon>Neoptera</taxon>
        <taxon>Paraneoptera</taxon>
        <taxon>Hemiptera</taxon>
        <taxon>Auchenorrhyncha</taxon>
        <taxon>Membracoidea</taxon>
        <taxon>Cicadellidae</taxon>
        <taxon>Cicadellinae</taxon>
        <taxon>Proconiini</taxon>
        <taxon>Homalodisca</taxon>
    </lineage>
</organism>
<feature type="non-terminal residue" evidence="2">
    <location>
        <position position="159"/>
    </location>
</feature>
<proteinExistence type="predicted"/>
<evidence type="ECO:0000256" key="1">
    <source>
        <dbReference type="SAM" id="MobiDB-lite"/>
    </source>
</evidence>
<gene>
    <name evidence="2" type="ORF">g.5565</name>
</gene>
<evidence type="ECO:0000313" key="2">
    <source>
        <dbReference type="EMBL" id="JAT03003.1"/>
    </source>
</evidence>
<feature type="compositionally biased region" description="Low complexity" evidence="1">
    <location>
        <begin position="107"/>
        <end position="128"/>
    </location>
</feature>
<dbReference type="EMBL" id="GECU01004704">
    <property type="protein sequence ID" value="JAT03003.1"/>
    <property type="molecule type" value="Transcribed_RNA"/>
</dbReference>
<feature type="region of interest" description="Disordered" evidence="1">
    <location>
        <begin position="82"/>
        <end position="134"/>
    </location>
</feature>
<accession>A0A1B6JV10</accession>
<feature type="compositionally biased region" description="Basic and acidic residues" evidence="1">
    <location>
        <begin position="83"/>
        <end position="97"/>
    </location>
</feature>
<dbReference type="AlphaFoldDB" id="A0A1B6JV10"/>
<sequence>MDRRVRDEDIALLLEAAASELEIPSDSELSYIGSGDEDDDGMTDKERVELAEFLSEEAGILENTEDAGRPDYNDFDLFGVAEKQPEPERPDGFESEKSVGLLKNLESTTGSPIPSTSSMLSHSTTSRPTPKLQSNDHLYCLEENRILDNTIQKTKAVSN</sequence>
<name>A0A1B6JV10_9HEMI</name>